<evidence type="ECO:0000256" key="3">
    <source>
        <dbReference type="ARBA" id="ARBA00022750"/>
    </source>
</evidence>
<dbReference type="GO" id="GO:0004190">
    <property type="term" value="F:aspartic-type endopeptidase activity"/>
    <property type="evidence" value="ECO:0007669"/>
    <property type="project" value="UniProtKB-KW"/>
</dbReference>
<dbReference type="InterPro" id="IPR032861">
    <property type="entry name" value="TAXi_N"/>
</dbReference>
<protein>
    <recommendedName>
        <fullName evidence="5">Peptidase A1 domain-containing protein</fullName>
    </recommendedName>
</protein>
<dbReference type="GO" id="GO:0006508">
    <property type="term" value="P:proteolysis"/>
    <property type="evidence" value="ECO:0007669"/>
    <property type="project" value="UniProtKB-KW"/>
</dbReference>
<dbReference type="InterPro" id="IPR001969">
    <property type="entry name" value="Aspartic_peptidase_AS"/>
</dbReference>
<reference evidence="6 7" key="1">
    <citation type="journal article" date="2020" name="Nat. Food">
        <title>A phased Vanilla planifolia genome enables genetic improvement of flavour and production.</title>
        <authorList>
            <person name="Hasing T."/>
            <person name="Tang H."/>
            <person name="Brym M."/>
            <person name="Khazi F."/>
            <person name="Huang T."/>
            <person name="Chambers A.H."/>
        </authorList>
    </citation>
    <scope>NUCLEOTIDE SEQUENCE [LARGE SCALE GENOMIC DNA]</scope>
    <source>
        <tissue evidence="6">Leaf</tissue>
    </source>
</reference>
<dbReference type="AlphaFoldDB" id="A0A835RIZ4"/>
<comment type="similarity">
    <text evidence="1">Belongs to the peptidase A1 family.</text>
</comment>
<dbReference type="SUPFAM" id="SSF50630">
    <property type="entry name" value="Acid proteases"/>
    <property type="match status" value="1"/>
</dbReference>
<evidence type="ECO:0000256" key="4">
    <source>
        <dbReference type="ARBA" id="ARBA00022801"/>
    </source>
</evidence>
<dbReference type="InterPro" id="IPR032799">
    <property type="entry name" value="TAXi_C"/>
</dbReference>
<organism evidence="6 7">
    <name type="scientific">Vanilla planifolia</name>
    <name type="common">Vanilla</name>
    <dbReference type="NCBI Taxonomy" id="51239"/>
    <lineage>
        <taxon>Eukaryota</taxon>
        <taxon>Viridiplantae</taxon>
        <taxon>Streptophyta</taxon>
        <taxon>Embryophyta</taxon>
        <taxon>Tracheophyta</taxon>
        <taxon>Spermatophyta</taxon>
        <taxon>Magnoliopsida</taxon>
        <taxon>Liliopsida</taxon>
        <taxon>Asparagales</taxon>
        <taxon>Orchidaceae</taxon>
        <taxon>Vanilloideae</taxon>
        <taxon>Vanilleae</taxon>
        <taxon>Vanilla</taxon>
    </lineage>
</organism>
<keyword evidence="4" id="KW-0378">Hydrolase</keyword>
<dbReference type="OrthoDB" id="624345at2759"/>
<evidence type="ECO:0000313" key="7">
    <source>
        <dbReference type="Proteomes" id="UP000636800"/>
    </source>
</evidence>
<dbReference type="Pfam" id="PF14543">
    <property type="entry name" value="TAXi_N"/>
    <property type="match status" value="1"/>
</dbReference>
<dbReference type="Pfam" id="PF14541">
    <property type="entry name" value="TAXi_C"/>
    <property type="match status" value="1"/>
</dbReference>
<dbReference type="FunFam" id="2.40.70.10:FF:000015">
    <property type="entry name" value="Aspartyl protease family protein"/>
    <property type="match status" value="1"/>
</dbReference>
<proteinExistence type="inferred from homology"/>
<comment type="caution">
    <text evidence="6">The sequence shown here is derived from an EMBL/GenBank/DDBJ whole genome shotgun (WGS) entry which is preliminary data.</text>
</comment>
<dbReference type="InterPro" id="IPR021109">
    <property type="entry name" value="Peptidase_aspartic_dom_sf"/>
</dbReference>
<keyword evidence="7" id="KW-1185">Reference proteome</keyword>
<keyword evidence="3" id="KW-0064">Aspartyl protease</keyword>
<dbReference type="PANTHER" id="PTHR13683">
    <property type="entry name" value="ASPARTYL PROTEASES"/>
    <property type="match status" value="1"/>
</dbReference>
<evidence type="ECO:0000313" key="6">
    <source>
        <dbReference type="EMBL" id="KAG0492259.1"/>
    </source>
</evidence>
<feature type="domain" description="Peptidase A1" evidence="5">
    <location>
        <begin position="17"/>
        <end position="372"/>
    </location>
</feature>
<keyword evidence="2" id="KW-0645">Protease</keyword>
<dbReference type="PROSITE" id="PS00141">
    <property type="entry name" value="ASP_PROTEASE"/>
    <property type="match status" value="1"/>
</dbReference>
<accession>A0A835RIZ4</accession>
<evidence type="ECO:0000256" key="1">
    <source>
        <dbReference type="ARBA" id="ARBA00007447"/>
    </source>
</evidence>
<evidence type="ECO:0000259" key="5">
    <source>
        <dbReference type="PROSITE" id="PS51767"/>
    </source>
</evidence>
<dbReference type="InterPro" id="IPR033121">
    <property type="entry name" value="PEPTIDASE_A1"/>
</dbReference>
<sequence length="404" mass="44219">MGSYHGKFDTFSHMMLYSVEIGIGKPPKPYFLDVDTGSDLTWVQCDFPCISCYKGPHPLYEPTKNQLVPCNDPLCAAVQESTSHDGSGTPDLCHYKVEYLDGTGSRGVLVTDFFAFRLRNSTVVRPSLAFGCGYEQSGEHSATDGVLGLGLGKASIPSQLCDLGVCRMVMGHCLGRQQAGFLFFEMTSFARRPSLGHPFPESGSSHCNRRQAAACNEANYGVRQRQLLHLFQQSSAPIPAFCGVLFSCILFLKIIQHSSCSMINNDVSKTSLKPEPEENALPNCWKATTPFESVLDLKKYFRTLILGFGGKAPAVMEIPPENYFIVTKQGNACLGILNGSREGLGDLNLIGDISMQDLVVVYDNERQRIGWARLAGCDLSEPGASSLDDSFVLFLWDDTSITEG</sequence>
<dbReference type="InterPro" id="IPR001461">
    <property type="entry name" value="Aspartic_peptidase_A1"/>
</dbReference>
<dbReference type="PANTHER" id="PTHR13683:SF800">
    <property type="entry name" value="EUKARYOTIC ASPARTYL PROTEASE FAMILY PROTEIN"/>
    <property type="match status" value="1"/>
</dbReference>
<name>A0A835RIZ4_VANPL</name>
<dbReference type="Gene3D" id="2.40.70.10">
    <property type="entry name" value="Acid Proteases"/>
    <property type="match status" value="2"/>
</dbReference>
<dbReference type="PROSITE" id="PS51767">
    <property type="entry name" value="PEPTIDASE_A1"/>
    <property type="match status" value="1"/>
</dbReference>
<evidence type="ECO:0000256" key="2">
    <source>
        <dbReference type="ARBA" id="ARBA00022670"/>
    </source>
</evidence>
<dbReference type="EMBL" id="JADCNL010000002">
    <property type="protein sequence ID" value="KAG0492259.1"/>
    <property type="molecule type" value="Genomic_DNA"/>
</dbReference>
<dbReference type="Proteomes" id="UP000636800">
    <property type="component" value="Chromosome 2"/>
</dbReference>
<gene>
    <name evidence="6" type="ORF">HPP92_005657</name>
</gene>